<dbReference type="EMBL" id="JABFUD020000019">
    <property type="protein sequence ID" value="KAI5064943.1"/>
    <property type="molecule type" value="Genomic_DNA"/>
</dbReference>
<sequence>MEEETLKETWAWLDEDFRLDMDSPLGTSRSLWDDFTANEGVVRSLFPTPHAEYSVSPSFSLEKTESSEHSDSWDVVPDCSPPPSKRRCISYLGDKDDLVYSTPCESVSFENDNQHYGTLENLQPDDPSSSNSVWYIAAEESHSSVDDAVHQSAESWMVGCLSDSDTSDVVEIPAPRPIEVHINPAESKPSMPKPSGSSSRSRRLPKAAPLQVASPLSHPVKGIHDKVQIKRRTHVKATQSMLANGSTKPVLAYPFTLVKPSGIQGDVTLQDINQRIKMAPLAASSVAKGSFKSFTSPLSGKSVLGLTKIQTEGKGTITILRTRS</sequence>
<dbReference type="GO" id="GO:0007140">
    <property type="term" value="P:male meiotic nuclear division"/>
    <property type="evidence" value="ECO:0007669"/>
    <property type="project" value="InterPro"/>
</dbReference>
<feature type="compositionally biased region" description="Basic and acidic residues" evidence="1">
    <location>
        <begin position="62"/>
        <end position="72"/>
    </location>
</feature>
<accession>A0A9D4Z790</accession>
<keyword evidence="3" id="KW-1185">Reference proteome</keyword>
<evidence type="ECO:0000313" key="3">
    <source>
        <dbReference type="Proteomes" id="UP000886520"/>
    </source>
</evidence>
<dbReference type="AlphaFoldDB" id="A0A9D4Z790"/>
<feature type="region of interest" description="Disordered" evidence="1">
    <location>
        <begin position="57"/>
        <end position="82"/>
    </location>
</feature>
<protein>
    <recommendedName>
        <fullName evidence="4">Protein XRI1</fullName>
    </recommendedName>
</protein>
<dbReference type="PANTHER" id="PTHR33385:SF4">
    <property type="entry name" value="PROTEIN XRI1"/>
    <property type="match status" value="1"/>
</dbReference>
<reference evidence="2" key="1">
    <citation type="submission" date="2021-01" db="EMBL/GenBank/DDBJ databases">
        <title>Adiantum capillus-veneris genome.</title>
        <authorList>
            <person name="Fang Y."/>
            <person name="Liao Q."/>
        </authorList>
    </citation>
    <scope>NUCLEOTIDE SEQUENCE</scope>
    <source>
        <strain evidence="2">H3</strain>
        <tissue evidence="2">Leaf</tissue>
    </source>
</reference>
<comment type="caution">
    <text evidence="2">The sequence shown here is derived from an EMBL/GenBank/DDBJ whole genome shotgun (WGS) entry which is preliminary data.</text>
</comment>
<evidence type="ECO:0000313" key="2">
    <source>
        <dbReference type="EMBL" id="KAI5064943.1"/>
    </source>
</evidence>
<name>A0A9D4Z790_ADICA</name>
<dbReference type="GO" id="GO:0007143">
    <property type="term" value="P:female meiotic nuclear division"/>
    <property type="evidence" value="ECO:0007669"/>
    <property type="project" value="InterPro"/>
</dbReference>
<evidence type="ECO:0008006" key="4">
    <source>
        <dbReference type="Google" id="ProtNLM"/>
    </source>
</evidence>
<organism evidence="2 3">
    <name type="scientific">Adiantum capillus-veneris</name>
    <name type="common">Maidenhair fern</name>
    <dbReference type="NCBI Taxonomy" id="13818"/>
    <lineage>
        <taxon>Eukaryota</taxon>
        <taxon>Viridiplantae</taxon>
        <taxon>Streptophyta</taxon>
        <taxon>Embryophyta</taxon>
        <taxon>Tracheophyta</taxon>
        <taxon>Polypodiopsida</taxon>
        <taxon>Polypodiidae</taxon>
        <taxon>Polypodiales</taxon>
        <taxon>Pteridineae</taxon>
        <taxon>Pteridaceae</taxon>
        <taxon>Vittarioideae</taxon>
        <taxon>Adiantum</taxon>
    </lineage>
</organism>
<feature type="region of interest" description="Disordered" evidence="1">
    <location>
        <begin position="179"/>
        <end position="217"/>
    </location>
</feature>
<evidence type="ECO:0000256" key="1">
    <source>
        <dbReference type="SAM" id="MobiDB-lite"/>
    </source>
</evidence>
<dbReference type="Proteomes" id="UP000886520">
    <property type="component" value="Chromosome 19"/>
</dbReference>
<proteinExistence type="predicted"/>
<dbReference type="OrthoDB" id="1913204at2759"/>
<feature type="compositionally biased region" description="Low complexity" evidence="1">
    <location>
        <begin position="187"/>
        <end position="199"/>
    </location>
</feature>
<dbReference type="PANTHER" id="PTHR33385">
    <property type="entry name" value="PROTEIN XRI1"/>
    <property type="match status" value="1"/>
</dbReference>
<dbReference type="InterPro" id="IPR039933">
    <property type="entry name" value="XRI1"/>
</dbReference>
<gene>
    <name evidence="2" type="ORF">GOP47_0019638</name>
</gene>